<dbReference type="Pfam" id="PF00383">
    <property type="entry name" value="dCMP_cyt_deam_1"/>
    <property type="match status" value="1"/>
</dbReference>
<keyword evidence="2" id="KW-0862">Zinc</keyword>
<keyword evidence="1" id="KW-0479">Metal-binding</keyword>
<gene>
    <name evidence="4" type="ORF">ACFQHW_04090</name>
</gene>
<proteinExistence type="predicted"/>
<dbReference type="PROSITE" id="PS00903">
    <property type="entry name" value="CYT_DCMP_DEAMINASES_1"/>
    <property type="match status" value="1"/>
</dbReference>
<evidence type="ECO:0000259" key="3">
    <source>
        <dbReference type="PROSITE" id="PS51747"/>
    </source>
</evidence>
<dbReference type="InterPro" id="IPR016193">
    <property type="entry name" value="Cytidine_deaminase-like"/>
</dbReference>
<reference evidence="5" key="1">
    <citation type="journal article" date="2019" name="Int. J. Syst. Evol. Microbiol.">
        <title>The Global Catalogue of Microorganisms (GCM) 10K type strain sequencing project: providing services to taxonomists for standard genome sequencing and annotation.</title>
        <authorList>
            <consortium name="The Broad Institute Genomics Platform"/>
            <consortium name="The Broad Institute Genome Sequencing Center for Infectious Disease"/>
            <person name="Wu L."/>
            <person name="Ma J."/>
        </authorList>
    </citation>
    <scope>NUCLEOTIDE SEQUENCE [LARGE SCALE GENOMIC DNA]</scope>
    <source>
        <strain evidence="5">CCM 8897</strain>
    </source>
</reference>
<dbReference type="EMBL" id="JBHSSM010000014">
    <property type="protein sequence ID" value="MFC6314747.1"/>
    <property type="molecule type" value="Genomic_DNA"/>
</dbReference>
<keyword evidence="4" id="KW-0378">Hydrolase</keyword>
<dbReference type="Proteomes" id="UP001596310">
    <property type="component" value="Unassembled WGS sequence"/>
</dbReference>
<dbReference type="GO" id="GO:0052717">
    <property type="term" value="F:tRNA-specific adenosine-34 deaminase activity"/>
    <property type="evidence" value="ECO:0007669"/>
    <property type="project" value="UniProtKB-EC"/>
</dbReference>
<sequence length="163" mass="17534">MSQKPSNYQSKFMQIAIAEAASNVTTGAGGPFGSVVVKDGQIIAQGHNQVLENNDPTAHGEVMAIRAACQALGTHDLSGCQLYTNAYPCPMCLSAIIWANIKTTYYGNNAQDAAAIGFRDDYIYDYIQGGCTDVTVLKLEQHDRAQTIAPFNAFADSATKQLY</sequence>
<accession>A0ABW1ULC7</accession>
<evidence type="ECO:0000256" key="2">
    <source>
        <dbReference type="ARBA" id="ARBA00022833"/>
    </source>
</evidence>
<dbReference type="PANTHER" id="PTHR11079:SF161">
    <property type="entry name" value="CMP_DCMP-TYPE DEAMINASE DOMAIN-CONTAINING PROTEIN"/>
    <property type="match status" value="1"/>
</dbReference>
<dbReference type="InterPro" id="IPR002125">
    <property type="entry name" value="CMP_dCMP_dom"/>
</dbReference>
<dbReference type="SUPFAM" id="SSF53927">
    <property type="entry name" value="Cytidine deaminase-like"/>
    <property type="match status" value="1"/>
</dbReference>
<dbReference type="Gene3D" id="3.40.140.10">
    <property type="entry name" value="Cytidine Deaminase, domain 2"/>
    <property type="match status" value="1"/>
</dbReference>
<dbReference type="CDD" id="cd01285">
    <property type="entry name" value="nucleoside_deaminase"/>
    <property type="match status" value="1"/>
</dbReference>
<dbReference type="PROSITE" id="PS51747">
    <property type="entry name" value="CYT_DCMP_DEAMINASES_2"/>
    <property type="match status" value="1"/>
</dbReference>
<organism evidence="4 5">
    <name type="scientific">Lapidilactobacillus achengensis</name>
    <dbReference type="NCBI Taxonomy" id="2486000"/>
    <lineage>
        <taxon>Bacteria</taxon>
        <taxon>Bacillati</taxon>
        <taxon>Bacillota</taxon>
        <taxon>Bacilli</taxon>
        <taxon>Lactobacillales</taxon>
        <taxon>Lactobacillaceae</taxon>
        <taxon>Lapidilactobacillus</taxon>
    </lineage>
</organism>
<dbReference type="PANTHER" id="PTHR11079">
    <property type="entry name" value="CYTOSINE DEAMINASE FAMILY MEMBER"/>
    <property type="match status" value="1"/>
</dbReference>
<evidence type="ECO:0000313" key="4">
    <source>
        <dbReference type="EMBL" id="MFC6314747.1"/>
    </source>
</evidence>
<feature type="domain" description="CMP/dCMP-type deaminase" evidence="3">
    <location>
        <begin position="7"/>
        <end position="121"/>
    </location>
</feature>
<name>A0ABW1ULC7_9LACO</name>
<dbReference type="EC" id="3.5.4.33" evidence="4"/>
<evidence type="ECO:0000313" key="5">
    <source>
        <dbReference type="Proteomes" id="UP001596310"/>
    </source>
</evidence>
<keyword evidence="5" id="KW-1185">Reference proteome</keyword>
<dbReference type="RefSeq" id="WP_225422216.1">
    <property type="nucleotide sequence ID" value="NZ_JBHSSM010000014.1"/>
</dbReference>
<protein>
    <submittedName>
        <fullName evidence="4">Nucleoside deaminase</fullName>
        <ecNumber evidence="4">3.5.4.33</ecNumber>
    </submittedName>
</protein>
<evidence type="ECO:0000256" key="1">
    <source>
        <dbReference type="ARBA" id="ARBA00022723"/>
    </source>
</evidence>
<comment type="caution">
    <text evidence="4">The sequence shown here is derived from an EMBL/GenBank/DDBJ whole genome shotgun (WGS) entry which is preliminary data.</text>
</comment>
<dbReference type="InterPro" id="IPR016192">
    <property type="entry name" value="APOBEC/CMP_deaminase_Zn-bd"/>
</dbReference>